<sequence length="137" mass="15972">MQYSPNFENLTSVKIGLYMCLERMCPCDNLTTMIDLKFDQFTNARGLFGLKLAKNTRKEKSLIAEKTELREFAIKILSLTCSPSGCERYWSAFEVVHSKRRNQLHQKKDERSCVSDLQREIDGKRTKLREKASDNRT</sequence>
<protein>
    <recommendedName>
        <fullName evidence="3">HAT C-terminal dimerisation domain-containing protein</fullName>
    </recommendedName>
</protein>
<dbReference type="EMBL" id="NBSK02000003">
    <property type="protein sequence ID" value="KAJ0218212.1"/>
    <property type="molecule type" value="Genomic_DNA"/>
</dbReference>
<evidence type="ECO:0000313" key="2">
    <source>
        <dbReference type="Proteomes" id="UP000235145"/>
    </source>
</evidence>
<dbReference type="InterPro" id="IPR012337">
    <property type="entry name" value="RNaseH-like_sf"/>
</dbReference>
<reference evidence="1 2" key="1">
    <citation type="journal article" date="2017" name="Nat. Commun.">
        <title>Genome assembly with in vitro proximity ligation data and whole-genome triplication in lettuce.</title>
        <authorList>
            <person name="Reyes-Chin-Wo S."/>
            <person name="Wang Z."/>
            <person name="Yang X."/>
            <person name="Kozik A."/>
            <person name="Arikit S."/>
            <person name="Song C."/>
            <person name="Xia L."/>
            <person name="Froenicke L."/>
            <person name="Lavelle D.O."/>
            <person name="Truco M.J."/>
            <person name="Xia R."/>
            <person name="Zhu S."/>
            <person name="Xu C."/>
            <person name="Xu H."/>
            <person name="Xu X."/>
            <person name="Cox K."/>
            <person name="Korf I."/>
            <person name="Meyers B.C."/>
            <person name="Michelmore R.W."/>
        </authorList>
    </citation>
    <scope>NUCLEOTIDE SEQUENCE [LARGE SCALE GENOMIC DNA]</scope>
    <source>
        <strain evidence="2">cv. Salinas</strain>
        <tissue evidence="1">Seedlings</tissue>
    </source>
</reference>
<evidence type="ECO:0008006" key="3">
    <source>
        <dbReference type="Google" id="ProtNLM"/>
    </source>
</evidence>
<dbReference type="AlphaFoldDB" id="A0A9R1W1W1"/>
<comment type="caution">
    <text evidence="1">The sequence shown here is derived from an EMBL/GenBank/DDBJ whole genome shotgun (WGS) entry which is preliminary data.</text>
</comment>
<gene>
    <name evidence="1" type="ORF">LSAT_V11C300139100</name>
</gene>
<name>A0A9R1W1W1_LACSA</name>
<organism evidence="1 2">
    <name type="scientific">Lactuca sativa</name>
    <name type="common">Garden lettuce</name>
    <dbReference type="NCBI Taxonomy" id="4236"/>
    <lineage>
        <taxon>Eukaryota</taxon>
        <taxon>Viridiplantae</taxon>
        <taxon>Streptophyta</taxon>
        <taxon>Embryophyta</taxon>
        <taxon>Tracheophyta</taxon>
        <taxon>Spermatophyta</taxon>
        <taxon>Magnoliopsida</taxon>
        <taxon>eudicotyledons</taxon>
        <taxon>Gunneridae</taxon>
        <taxon>Pentapetalae</taxon>
        <taxon>asterids</taxon>
        <taxon>campanulids</taxon>
        <taxon>Asterales</taxon>
        <taxon>Asteraceae</taxon>
        <taxon>Cichorioideae</taxon>
        <taxon>Cichorieae</taxon>
        <taxon>Lactucinae</taxon>
        <taxon>Lactuca</taxon>
    </lineage>
</organism>
<dbReference type="Proteomes" id="UP000235145">
    <property type="component" value="Unassembled WGS sequence"/>
</dbReference>
<evidence type="ECO:0000313" key="1">
    <source>
        <dbReference type="EMBL" id="KAJ0218212.1"/>
    </source>
</evidence>
<dbReference type="SUPFAM" id="SSF53098">
    <property type="entry name" value="Ribonuclease H-like"/>
    <property type="match status" value="1"/>
</dbReference>
<accession>A0A9R1W1W1</accession>
<keyword evidence="2" id="KW-1185">Reference proteome</keyword>
<proteinExistence type="predicted"/>